<organism evidence="2 3">
    <name type="scientific">Vreelandella titanicae</name>
    <dbReference type="NCBI Taxonomy" id="664683"/>
    <lineage>
        <taxon>Bacteria</taxon>
        <taxon>Pseudomonadati</taxon>
        <taxon>Pseudomonadota</taxon>
        <taxon>Gammaproteobacteria</taxon>
        <taxon>Oceanospirillales</taxon>
        <taxon>Halomonadaceae</taxon>
        <taxon>Vreelandella</taxon>
    </lineage>
</organism>
<feature type="domain" description="UvrD-like helicase C-terminal" evidence="1">
    <location>
        <begin position="11"/>
        <end position="58"/>
    </location>
</feature>
<keyword evidence="2" id="KW-0378">Hydrolase</keyword>
<name>A0AAP9NM37_9GAMM</name>
<accession>A0AAP9NM37</accession>
<dbReference type="InterPro" id="IPR027785">
    <property type="entry name" value="UvrD-like_helicase_C"/>
</dbReference>
<dbReference type="Gene3D" id="3.40.50.300">
    <property type="entry name" value="P-loop containing nucleotide triphosphate hydrolases"/>
    <property type="match status" value="1"/>
</dbReference>
<keyword evidence="3" id="KW-1185">Reference proteome</keyword>
<dbReference type="AlphaFoldDB" id="A0AAP9NM37"/>
<evidence type="ECO:0000313" key="3">
    <source>
        <dbReference type="Proteomes" id="UP000509761"/>
    </source>
</evidence>
<dbReference type="InterPro" id="IPR027417">
    <property type="entry name" value="P-loop_NTPase"/>
</dbReference>
<gene>
    <name evidence="2" type="ORF">FX987_02175</name>
</gene>
<dbReference type="EMBL" id="CP054580">
    <property type="protein sequence ID" value="QKS24398.1"/>
    <property type="molecule type" value="Genomic_DNA"/>
</dbReference>
<dbReference type="CDD" id="cd18809">
    <property type="entry name" value="SF1_C_RecD"/>
    <property type="match status" value="1"/>
</dbReference>
<evidence type="ECO:0000259" key="1">
    <source>
        <dbReference type="Pfam" id="PF13538"/>
    </source>
</evidence>
<dbReference type="EC" id="3.1.11.5" evidence="2"/>
<reference evidence="2 3" key="1">
    <citation type="submission" date="2019-12" db="EMBL/GenBank/DDBJ databases">
        <title>Genome sequencing and assembly of endphytes of Porphyra tenera.</title>
        <authorList>
            <person name="Park J.M."/>
            <person name="Shin R."/>
            <person name="Jo S.H."/>
        </authorList>
    </citation>
    <scope>NUCLEOTIDE SEQUENCE [LARGE SCALE GENOMIC DNA]</scope>
    <source>
        <strain evidence="2 3">GPM3</strain>
    </source>
</reference>
<proteinExistence type="predicted"/>
<dbReference type="Proteomes" id="UP000509761">
    <property type="component" value="Chromosome"/>
</dbReference>
<dbReference type="GO" id="GO:0008854">
    <property type="term" value="F:exodeoxyribonuclease V activity"/>
    <property type="evidence" value="ECO:0007669"/>
    <property type="project" value="UniProtKB-EC"/>
</dbReference>
<evidence type="ECO:0000313" key="2">
    <source>
        <dbReference type="EMBL" id="QKS24398.1"/>
    </source>
</evidence>
<dbReference type="SUPFAM" id="SSF52540">
    <property type="entry name" value="P-loop containing nucleoside triphosphate hydrolases"/>
    <property type="match status" value="1"/>
</dbReference>
<sequence>MPSFLHSVETAFAMTVHRSQGSDFQHTALLLPQTPNPILTRELVYTGITRARDWLTLVKAKRGILNDAVTREVMRVSGYAE</sequence>
<protein>
    <submittedName>
        <fullName evidence="2">RecBCD enzyme subunit RecD</fullName>
        <ecNumber evidence="2">3.1.11.5</ecNumber>
    </submittedName>
</protein>
<dbReference type="Pfam" id="PF13538">
    <property type="entry name" value="UvrD_C_2"/>
    <property type="match status" value="1"/>
</dbReference>